<evidence type="ECO:0000256" key="6">
    <source>
        <dbReference type="ARBA" id="ARBA00023180"/>
    </source>
</evidence>
<keyword evidence="4" id="KW-0472">Membrane</keyword>
<dbReference type="OrthoDB" id="2015640at2759"/>
<evidence type="ECO:0000256" key="3">
    <source>
        <dbReference type="ARBA" id="ARBA00022729"/>
    </source>
</evidence>
<dbReference type="EMBL" id="SPHZ02000005">
    <property type="protein sequence ID" value="KAF0915938.1"/>
    <property type="molecule type" value="Genomic_DNA"/>
</dbReference>
<proteinExistence type="inferred from homology"/>
<dbReference type="FunFam" id="2.60.40.420:FF:000010">
    <property type="entry name" value="Early nodulin-like protein 1"/>
    <property type="match status" value="1"/>
</dbReference>
<evidence type="ECO:0000256" key="1">
    <source>
        <dbReference type="ARBA" id="ARBA00004589"/>
    </source>
</evidence>
<feature type="region of interest" description="Disordered" evidence="10">
    <location>
        <begin position="135"/>
        <end position="214"/>
    </location>
</feature>
<feature type="compositionally biased region" description="Pro residues" evidence="10">
    <location>
        <begin position="172"/>
        <end position="187"/>
    </location>
</feature>
<comment type="caution">
    <text evidence="13">The sequence shown here is derived from an EMBL/GenBank/DDBJ whole genome shotgun (WGS) entry which is preliminary data.</text>
</comment>
<evidence type="ECO:0000313" key="13">
    <source>
        <dbReference type="EMBL" id="KAF0915938.1"/>
    </source>
</evidence>
<protein>
    <recommendedName>
        <fullName evidence="12">Phytocyanin domain-containing protein</fullName>
    </recommendedName>
</protein>
<dbReference type="Proteomes" id="UP000479710">
    <property type="component" value="Unassembled WGS sequence"/>
</dbReference>
<dbReference type="PANTHER" id="PTHR33021">
    <property type="entry name" value="BLUE COPPER PROTEIN"/>
    <property type="match status" value="1"/>
</dbReference>
<comment type="similarity">
    <text evidence="8">Belongs to the early nodulin-like (ENODL) family.</text>
</comment>
<dbReference type="AlphaFoldDB" id="A0A6G1DTI2"/>
<evidence type="ECO:0000256" key="7">
    <source>
        <dbReference type="ARBA" id="ARBA00023288"/>
    </source>
</evidence>
<dbReference type="InterPro" id="IPR003245">
    <property type="entry name" value="Phytocyanin_dom"/>
</dbReference>
<gene>
    <name evidence="13" type="ORF">E2562_000577</name>
</gene>
<dbReference type="Gene3D" id="2.60.40.420">
    <property type="entry name" value="Cupredoxins - blue copper proteins"/>
    <property type="match status" value="1"/>
</dbReference>
<reference evidence="13 14" key="1">
    <citation type="submission" date="2019-11" db="EMBL/GenBank/DDBJ databases">
        <title>Whole genome sequence of Oryza granulata.</title>
        <authorList>
            <person name="Li W."/>
        </authorList>
    </citation>
    <scope>NUCLEOTIDE SEQUENCE [LARGE SCALE GENOMIC DNA]</scope>
    <source>
        <strain evidence="14">cv. Menghai</strain>
        <tissue evidence="13">Leaf</tissue>
    </source>
</reference>
<dbReference type="Pfam" id="PF02298">
    <property type="entry name" value="Cu_bind_like"/>
    <property type="match status" value="1"/>
</dbReference>
<feature type="signal peptide" evidence="11">
    <location>
        <begin position="1"/>
        <end position="21"/>
    </location>
</feature>
<dbReference type="PANTHER" id="PTHR33021:SF185">
    <property type="entry name" value="EARLY NODULIN-LIKE PROTEIN 3-RELATED"/>
    <property type="match status" value="1"/>
</dbReference>
<sequence>MMRRLAGVAAVQVAVVLVVLAASCCEARVFYVGGRDGWTTSPAEPYNRWAERNRFQVNDSLVFRYSQEKDAVLLVSQSHYDACNVTEPLLRDGGGNSTFVFDNSGPFFFISGDPGRCQAGERLIVVVLAVRNNATTSPTTPSPPASSPPTVPAPTPRSSPPPPAAGTNGTAPAPPVPAPAPRSPPSPAGGNFTAPAPGTNGTASPPRPSSASSTRGGALLMLLVVISGATSLV</sequence>
<evidence type="ECO:0000256" key="9">
    <source>
        <dbReference type="ARBA" id="ARBA00037868"/>
    </source>
</evidence>
<feature type="chain" id="PRO_5026039942" description="Phytocyanin domain-containing protein" evidence="11">
    <location>
        <begin position="22"/>
        <end position="233"/>
    </location>
</feature>
<feature type="compositionally biased region" description="Low complexity" evidence="10">
    <location>
        <begin position="201"/>
        <end position="214"/>
    </location>
</feature>
<evidence type="ECO:0000256" key="4">
    <source>
        <dbReference type="ARBA" id="ARBA00023136"/>
    </source>
</evidence>
<dbReference type="InterPro" id="IPR041846">
    <property type="entry name" value="ENL_dom"/>
</dbReference>
<dbReference type="GO" id="GO:0009055">
    <property type="term" value="F:electron transfer activity"/>
    <property type="evidence" value="ECO:0007669"/>
    <property type="project" value="InterPro"/>
</dbReference>
<keyword evidence="14" id="KW-1185">Reference proteome</keyword>
<evidence type="ECO:0000313" key="14">
    <source>
        <dbReference type="Proteomes" id="UP000479710"/>
    </source>
</evidence>
<name>A0A6G1DTI2_9ORYZ</name>
<organism evidence="13 14">
    <name type="scientific">Oryza meyeriana var. granulata</name>
    <dbReference type="NCBI Taxonomy" id="110450"/>
    <lineage>
        <taxon>Eukaryota</taxon>
        <taxon>Viridiplantae</taxon>
        <taxon>Streptophyta</taxon>
        <taxon>Embryophyta</taxon>
        <taxon>Tracheophyta</taxon>
        <taxon>Spermatophyta</taxon>
        <taxon>Magnoliopsida</taxon>
        <taxon>Liliopsida</taxon>
        <taxon>Poales</taxon>
        <taxon>Poaceae</taxon>
        <taxon>BOP clade</taxon>
        <taxon>Oryzoideae</taxon>
        <taxon>Oryzeae</taxon>
        <taxon>Oryzinae</taxon>
        <taxon>Oryza</taxon>
        <taxon>Oryza meyeriana</taxon>
    </lineage>
</organism>
<dbReference type="PROSITE" id="PS51485">
    <property type="entry name" value="PHYTOCYANIN"/>
    <property type="match status" value="1"/>
</dbReference>
<dbReference type="SUPFAM" id="SSF49503">
    <property type="entry name" value="Cupredoxins"/>
    <property type="match status" value="1"/>
</dbReference>
<evidence type="ECO:0000256" key="8">
    <source>
        <dbReference type="ARBA" id="ARBA00035011"/>
    </source>
</evidence>
<evidence type="ECO:0000256" key="11">
    <source>
        <dbReference type="SAM" id="SignalP"/>
    </source>
</evidence>
<evidence type="ECO:0000256" key="2">
    <source>
        <dbReference type="ARBA" id="ARBA00022622"/>
    </source>
</evidence>
<comment type="subcellular location">
    <subcellularLocation>
        <location evidence="9">Endomembrane system</location>
        <topology evidence="9">Lipid-anchor</topology>
    </subcellularLocation>
    <subcellularLocation>
        <location evidence="1">Membrane</location>
        <topology evidence="1">Lipid-anchor</topology>
        <topology evidence="1">GPI-anchor</topology>
    </subcellularLocation>
</comment>
<keyword evidence="7" id="KW-0449">Lipoprotein</keyword>
<dbReference type="GO" id="GO:0005886">
    <property type="term" value="C:plasma membrane"/>
    <property type="evidence" value="ECO:0007669"/>
    <property type="project" value="TreeGrafter"/>
</dbReference>
<dbReference type="PROSITE" id="PS51257">
    <property type="entry name" value="PROKAR_LIPOPROTEIN"/>
    <property type="match status" value="1"/>
</dbReference>
<dbReference type="GO" id="GO:0098552">
    <property type="term" value="C:side of membrane"/>
    <property type="evidence" value="ECO:0007669"/>
    <property type="project" value="UniProtKB-KW"/>
</dbReference>
<keyword evidence="6" id="KW-0325">Glycoprotein</keyword>
<evidence type="ECO:0000259" key="12">
    <source>
        <dbReference type="PROSITE" id="PS51485"/>
    </source>
</evidence>
<dbReference type="GO" id="GO:0012505">
    <property type="term" value="C:endomembrane system"/>
    <property type="evidence" value="ECO:0007669"/>
    <property type="project" value="UniProtKB-SubCell"/>
</dbReference>
<evidence type="ECO:0000256" key="10">
    <source>
        <dbReference type="SAM" id="MobiDB-lite"/>
    </source>
</evidence>
<feature type="domain" description="Phytocyanin" evidence="12">
    <location>
        <begin position="28"/>
        <end position="129"/>
    </location>
</feature>
<dbReference type="InterPro" id="IPR039391">
    <property type="entry name" value="Phytocyanin-like"/>
</dbReference>
<evidence type="ECO:0000256" key="5">
    <source>
        <dbReference type="ARBA" id="ARBA00023157"/>
    </source>
</evidence>
<keyword evidence="5" id="KW-1015">Disulfide bond</keyword>
<dbReference type="CDD" id="cd11019">
    <property type="entry name" value="OsENODL1_like"/>
    <property type="match status" value="1"/>
</dbReference>
<dbReference type="InterPro" id="IPR008972">
    <property type="entry name" value="Cupredoxin"/>
</dbReference>
<keyword evidence="3 11" id="KW-0732">Signal</keyword>
<feature type="compositionally biased region" description="Pro residues" evidence="10">
    <location>
        <begin position="140"/>
        <end position="164"/>
    </location>
</feature>
<accession>A0A6G1DTI2</accession>
<keyword evidence="2" id="KW-0336">GPI-anchor</keyword>